<sequence length="158" mass="16746">MSSTTINDLPLLQFRKQIRRLCQKSTCCCCICLERDSEDKTRDLYTGATLMEAASSSSSSGQQQHPQPGGNNTTGSSSVSSSSNSSTLPSRMITESSSGSNGGRVGILHYNNPSGLHGCYNGGGGTVSHPHYHGQFHGSQNPLNTLSLCLAHHHSPPQ</sequence>
<reference evidence="3" key="1">
    <citation type="submission" date="2021-01" db="EMBL/GenBank/DDBJ databases">
        <title>Caligus Genome Assembly.</title>
        <authorList>
            <person name="Gallardo-Escarate C."/>
        </authorList>
    </citation>
    <scope>NUCLEOTIDE SEQUENCE [LARGE SCALE GENOMIC DNA]</scope>
</reference>
<organism evidence="2 3">
    <name type="scientific">Caligus rogercresseyi</name>
    <name type="common">Sea louse</name>
    <dbReference type="NCBI Taxonomy" id="217165"/>
    <lineage>
        <taxon>Eukaryota</taxon>
        <taxon>Metazoa</taxon>
        <taxon>Ecdysozoa</taxon>
        <taxon>Arthropoda</taxon>
        <taxon>Crustacea</taxon>
        <taxon>Multicrustacea</taxon>
        <taxon>Hexanauplia</taxon>
        <taxon>Copepoda</taxon>
        <taxon>Siphonostomatoida</taxon>
        <taxon>Caligidae</taxon>
        <taxon>Caligus</taxon>
    </lineage>
</organism>
<feature type="compositionally biased region" description="Low complexity" evidence="1">
    <location>
        <begin position="55"/>
        <end position="87"/>
    </location>
</feature>
<name>A0A7T8GMM6_CALRO</name>
<protein>
    <submittedName>
        <fullName evidence="2">Uncharacterized protein</fullName>
    </submittedName>
</protein>
<evidence type="ECO:0000313" key="2">
    <source>
        <dbReference type="EMBL" id="QQP34648.1"/>
    </source>
</evidence>
<dbReference type="Proteomes" id="UP000595437">
    <property type="component" value="Chromosome 17"/>
</dbReference>
<evidence type="ECO:0000256" key="1">
    <source>
        <dbReference type="SAM" id="MobiDB-lite"/>
    </source>
</evidence>
<keyword evidence="3" id="KW-1185">Reference proteome</keyword>
<dbReference type="EMBL" id="CP045906">
    <property type="protein sequence ID" value="QQP34648.1"/>
    <property type="molecule type" value="Genomic_DNA"/>
</dbReference>
<feature type="region of interest" description="Disordered" evidence="1">
    <location>
        <begin position="53"/>
        <end position="106"/>
    </location>
</feature>
<accession>A0A7T8GMM6</accession>
<evidence type="ECO:0000313" key="3">
    <source>
        <dbReference type="Proteomes" id="UP000595437"/>
    </source>
</evidence>
<feature type="non-terminal residue" evidence="2">
    <location>
        <position position="158"/>
    </location>
</feature>
<proteinExistence type="predicted"/>
<gene>
    <name evidence="2" type="ORF">FKW44_022604</name>
</gene>
<dbReference type="AlphaFoldDB" id="A0A7T8GMM6"/>